<keyword evidence="4" id="KW-0539">Nucleus</keyword>
<dbReference type="InterPro" id="IPR056840">
    <property type="entry name" value="HEAT_IPO9_central"/>
</dbReference>
<dbReference type="GO" id="GO:0005635">
    <property type="term" value="C:nuclear envelope"/>
    <property type="evidence" value="ECO:0007669"/>
    <property type="project" value="TreeGrafter"/>
</dbReference>
<dbReference type="EMBL" id="MU838998">
    <property type="protein sequence ID" value="KAK1771583.1"/>
    <property type="molecule type" value="Genomic_DNA"/>
</dbReference>
<comment type="caution">
    <text evidence="6">The sequence shown here is derived from an EMBL/GenBank/DDBJ whole genome shotgun (WGS) entry which is preliminary data.</text>
</comment>
<proteinExistence type="predicted"/>
<feature type="domain" description="Importin N-terminal" evidence="5">
    <location>
        <begin position="23"/>
        <end position="99"/>
    </location>
</feature>
<sequence>MEEHLVQLLANTQLPAEGPRKQAELDLSHARTNPDFPLTLARIGIHASAPTEIRQAALTYLRKFIENNWTPDSSDGAHIPIPDAAKEQLRPMMLELALSPEDERKVKTAASYVVSKIAMVDFPDDWPTLLPTVLSVIPNGTDVQLHGALRILQDLVEESLSEEQFFTMARDIIKAVYDVALNENRKQTHRGLAVLVFRGCFDLMDIVKEDYKKEVKAFADEVLKGWLPFLEQVMKMPLPDYGPETESQPQLWNGPIALKLQVAKTLIKIKTVFPALLLPQSTALFSATWEDLNKLQAPYQQLFIDSDAQGRLEDIDGLPFTLDFLVLEELDLLNQLLRAPPVQKELEAQINAHAAIHETPWVLDLMKLVTGYSRITQEEEGLWDIDVSLYLAEETSVSSNYTARTACGDLLIKIGEWLHQRALEGLFAYSKSLFVGETNWRSQEASLYLFNMLVSDFQDCAKPVPDEMANAYLELVNYAVNRQEEPILRARGYLVAGMLSEGFSPAASLLDRAIESITRESSELVQVACVKAIEGFIRSEHVPPDRQISIIVAIQQFLEAKDLTELEDADDLLVTLLETVRAAINMDKRIAVHTDSKAVDLLFLIAKHGASNFQVTMVVCEAFEDIARSLTDSSSYTALCTKVLPSLTGAFDVANMTQDDPLVTLATELLMVLVQYGSEPLPAGFIASALPKLNRLLMSSPEGEVLRPGAEAVKYMLMHDHHQVFGWHDENGRSGLEVCLLIIDRLLGPSIEDNAASEVGGLAAELVEKAGQDRLGPFLPQLLQAVATRLGSAEAAPFIQSLILVFARLSLVGAHDVVEFLSNIQIEGQNGLQVVLSKWLENSINFAGYDEIRQNVIALSKLYSLNDPRLAQTMVKGDLIMTDSNQIITRSRAKQNPDQYTVIPATLKILKVLIEELLSASGVQTAAKAAAAAATEFADADEDDGDDGWEDEAGDTLDLSLGGTKADLMSFIEGSGMRQRDDETQAYLTEFFMQAARENTTGFQDWYNMLTEEEQGKLNELASQ</sequence>
<dbReference type="GeneID" id="85312737"/>
<dbReference type="Proteomes" id="UP001244011">
    <property type="component" value="Unassembled WGS sequence"/>
</dbReference>
<dbReference type="PROSITE" id="PS50166">
    <property type="entry name" value="IMPORTIN_B_NT"/>
    <property type="match status" value="1"/>
</dbReference>
<dbReference type="Gene3D" id="1.25.10.10">
    <property type="entry name" value="Leucine-rich Repeat Variant"/>
    <property type="match status" value="1"/>
</dbReference>
<dbReference type="InterPro" id="IPR011989">
    <property type="entry name" value="ARM-like"/>
</dbReference>
<evidence type="ECO:0000256" key="1">
    <source>
        <dbReference type="ARBA" id="ARBA00004123"/>
    </source>
</evidence>
<dbReference type="RefSeq" id="XP_060287796.1">
    <property type="nucleotide sequence ID" value="XM_060429550.1"/>
</dbReference>
<evidence type="ECO:0000256" key="3">
    <source>
        <dbReference type="ARBA" id="ARBA00022927"/>
    </source>
</evidence>
<evidence type="ECO:0000313" key="6">
    <source>
        <dbReference type="EMBL" id="KAK1771583.1"/>
    </source>
</evidence>
<dbReference type="Pfam" id="PF03810">
    <property type="entry name" value="IBN_N"/>
    <property type="match status" value="1"/>
</dbReference>
<evidence type="ECO:0000256" key="4">
    <source>
        <dbReference type="ARBA" id="ARBA00023242"/>
    </source>
</evidence>
<evidence type="ECO:0000259" key="5">
    <source>
        <dbReference type="PROSITE" id="PS50166"/>
    </source>
</evidence>
<dbReference type="PANTHER" id="PTHR10997:SF9">
    <property type="entry name" value="IMPORTIN-9"/>
    <property type="match status" value="1"/>
</dbReference>
<dbReference type="PANTHER" id="PTHR10997">
    <property type="entry name" value="IMPORTIN-7, 8, 11"/>
    <property type="match status" value="1"/>
</dbReference>
<protein>
    <submittedName>
        <fullName evidence="6">Armadillo-type protein</fullName>
    </submittedName>
</protein>
<dbReference type="GO" id="GO:0006606">
    <property type="term" value="P:protein import into nucleus"/>
    <property type="evidence" value="ECO:0007669"/>
    <property type="project" value="TreeGrafter"/>
</dbReference>
<organism evidence="6 7">
    <name type="scientific">Phialemonium atrogriseum</name>
    <dbReference type="NCBI Taxonomy" id="1093897"/>
    <lineage>
        <taxon>Eukaryota</taxon>
        <taxon>Fungi</taxon>
        <taxon>Dikarya</taxon>
        <taxon>Ascomycota</taxon>
        <taxon>Pezizomycotina</taxon>
        <taxon>Sordariomycetes</taxon>
        <taxon>Sordariomycetidae</taxon>
        <taxon>Cephalothecales</taxon>
        <taxon>Cephalothecaceae</taxon>
        <taxon>Phialemonium</taxon>
    </lineage>
</organism>
<dbReference type="Pfam" id="PF25018">
    <property type="entry name" value="HEAT_IPO9_c"/>
    <property type="match status" value="1"/>
</dbReference>
<evidence type="ECO:0000313" key="7">
    <source>
        <dbReference type="Proteomes" id="UP001244011"/>
    </source>
</evidence>
<dbReference type="AlphaFoldDB" id="A0AAJ0FQT3"/>
<keyword evidence="2" id="KW-0813">Transport</keyword>
<dbReference type="FunFam" id="1.25.10.10:FF:000373">
    <property type="entry name" value="Importin beta-5 subunit, putative"/>
    <property type="match status" value="1"/>
</dbReference>
<accession>A0AAJ0FQT3</accession>
<dbReference type="SMART" id="SM00913">
    <property type="entry name" value="IBN_N"/>
    <property type="match status" value="1"/>
</dbReference>
<gene>
    <name evidence="6" type="ORF">QBC33DRAFT_554746</name>
</gene>
<keyword evidence="7" id="KW-1185">Reference proteome</keyword>
<dbReference type="GO" id="GO:0005829">
    <property type="term" value="C:cytosol"/>
    <property type="evidence" value="ECO:0007669"/>
    <property type="project" value="TreeGrafter"/>
</dbReference>
<dbReference type="GO" id="GO:0031267">
    <property type="term" value="F:small GTPase binding"/>
    <property type="evidence" value="ECO:0007669"/>
    <property type="project" value="InterPro"/>
</dbReference>
<comment type="subcellular location">
    <subcellularLocation>
        <location evidence="1">Nucleus</location>
    </subcellularLocation>
</comment>
<dbReference type="InterPro" id="IPR016024">
    <property type="entry name" value="ARM-type_fold"/>
</dbReference>
<dbReference type="SUPFAM" id="SSF48371">
    <property type="entry name" value="ARM repeat"/>
    <property type="match status" value="1"/>
</dbReference>
<name>A0AAJ0FQT3_9PEZI</name>
<evidence type="ECO:0000256" key="2">
    <source>
        <dbReference type="ARBA" id="ARBA00022448"/>
    </source>
</evidence>
<keyword evidence="3" id="KW-0653">Protein transport</keyword>
<reference evidence="6" key="1">
    <citation type="submission" date="2023-06" db="EMBL/GenBank/DDBJ databases">
        <title>Genome-scale phylogeny and comparative genomics of the fungal order Sordariales.</title>
        <authorList>
            <consortium name="Lawrence Berkeley National Laboratory"/>
            <person name="Hensen N."/>
            <person name="Bonometti L."/>
            <person name="Westerberg I."/>
            <person name="Brannstrom I.O."/>
            <person name="Guillou S."/>
            <person name="Cros-Aarteil S."/>
            <person name="Calhoun S."/>
            <person name="Haridas S."/>
            <person name="Kuo A."/>
            <person name="Mondo S."/>
            <person name="Pangilinan J."/>
            <person name="Riley R."/>
            <person name="Labutti K."/>
            <person name="Andreopoulos B."/>
            <person name="Lipzen A."/>
            <person name="Chen C."/>
            <person name="Yanf M."/>
            <person name="Daum C."/>
            <person name="Ng V."/>
            <person name="Clum A."/>
            <person name="Steindorff A."/>
            <person name="Ohm R."/>
            <person name="Martin F."/>
            <person name="Silar P."/>
            <person name="Natvig D."/>
            <person name="Lalanne C."/>
            <person name="Gautier V."/>
            <person name="Ament-Velasquez S.L."/>
            <person name="Kruys A."/>
            <person name="Hutchinson M.I."/>
            <person name="Powell A.J."/>
            <person name="Barry K."/>
            <person name="Miller A.N."/>
            <person name="Grigoriev I.V."/>
            <person name="Debuchy R."/>
            <person name="Gladieux P."/>
            <person name="Thoren M.H."/>
            <person name="Johannesson H."/>
        </authorList>
    </citation>
    <scope>NUCLEOTIDE SEQUENCE</scope>
    <source>
        <strain evidence="6">8032-3</strain>
    </source>
</reference>
<dbReference type="InterPro" id="IPR001494">
    <property type="entry name" value="Importin-beta_N"/>
</dbReference>